<comment type="caution">
    <text evidence="2">The sequence shown here is derived from an EMBL/GenBank/DDBJ whole genome shotgun (WGS) entry which is preliminary data.</text>
</comment>
<keyword evidence="1" id="KW-0812">Transmembrane</keyword>
<proteinExistence type="predicted"/>
<dbReference type="AlphaFoldDB" id="A0A2H0V8S5"/>
<name>A0A2H0V8S5_9BACT</name>
<feature type="transmembrane region" description="Helical" evidence="1">
    <location>
        <begin position="39"/>
        <end position="66"/>
    </location>
</feature>
<sequence length="178" mass="20756">MKVKKIVKFIFFIILIFVITLVQFSFIPALAPLPAAANLFLVVAIFILFFFDLRLATAAVILGGFFWDILSFNFFGFYLFSLVLTLLAAYWIMRAWLTNRSFYAWLILMTIMTIIYSLIASLLLYFFIYSGQTFFLMNGNFWQQLFYQLVDNFILALFLGLLAAAVTKRLRPFFLEKS</sequence>
<dbReference type="EMBL" id="PFAL01000018">
    <property type="protein sequence ID" value="PIR95485.1"/>
    <property type="molecule type" value="Genomic_DNA"/>
</dbReference>
<evidence type="ECO:0000256" key="1">
    <source>
        <dbReference type="SAM" id="Phobius"/>
    </source>
</evidence>
<protein>
    <recommendedName>
        <fullName evidence="4">Rod shape-determining protein MreD</fullName>
    </recommendedName>
</protein>
<evidence type="ECO:0000313" key="3">
    <source>
        <dbReference type="Proteomes" id="UP000229972"/>
    </source>
</evidence>
<dbReference type="Proteomes" id="UP000229972">
    <property type="component" value="Unassembled WGS sequence"/>
</dbReference>
<evidence type="ECO:0000313" key="2">
    <source>
        <dbReference type="EMBL" id="PIR95485.1"/>
    </source>
</evidence>
<reference evidence="3" key="1">
    <citation type="submission" date="2017-09" db="EMBL/GenBank/DDBJ databases">
        <title>Depth-based differentiation of microbial function through sediment-hosted aquifers and enrichment of novel symbionts in the deep terrestrial subsurface.</title>
        <authorList>
            <person name="Probst A.J."/>
            <person name="Ladd B."/>
            <person name="Jarett J.K."/>
            <person name="Geller-Mcgrath D.E."/>
            <person name="Sieber C.M.K."/>
            <person name="Emerson J.B."/>
            <person name="Anantharaman K."/>
            <person name="Thomas B.C."/>
            <person name="Malmstrom R."/>
            <person name="Stieglmeier M."/>
            <person name="Klingl A."/>
            <person name="Woyke T."/>
            <person name="Ryan C.M."/>
            <person name="Banfield J.F."/>
        </authorList>
    </citation>
    <scope>NUCLEOTIDE SEQUENCE [LARGE SCALE GENOMIC DNA]</scope>
</reference>
<feature type="transmembrane region" description="Helical" evidence="1">
    <location>
        <begin position="6"/>
        <end position="27"/>
    </location>
</feature>
<feature type="transmembrane region" description="Helical" evidence="1">
    <location>
        <begin position="149"/>
        <end position="167"/>
    </location>
</feature>
<gene>
    <name evidence="2" type="ORF">COT93_02105</name>
</gene>
<accession>A0A2H0V8S5</accession>
<keyword evidence="1" id="KW-0472">Membrane</keyword>
<evidence type="ECO:0008006" key="4">
    <source>
        <dbReference type="Google" id="ProtNLM"/>
    </source>
</evidence>
<keyword evidence="1" id="KW-1133">Transmembrane helix</keyword>
<feature type="transmembrane region" description="Helical" evidence="1">
    <location>
        <begin position="105"/>
        <end position="129"/>
    </location>
</feature>
<organism evidence="2 3">
    <name type="scientific">Candidatus Falkowbacteria bacterium CG10_big_fil_rev_8_21_14_0_10_37_18</name>
    <dbReference type="NCBI Taxonomy" id="1974562"/>
    <lineage>
        <taxon>Bacteria</taxon>
        <taxon>Candidatus Falkowiibacteriota</taxon>
    </lineage>
</organism>
<feature type="transmembrane region" description="Helical" evidence="1">
    <location>
        <begin position="72"/>
        <end position="93"/>
    </location>
</feature>